<sequence>MTNDLKEEKEGAFAEPPLIGDAGNRTRAYHSAVIPDAGLVQKPFPRWPTTAYRQHWASKPIIPN</sequence>
<proteinExistence type="predicted"/>
<name>A0A1G2HUX8_9BACT</name>
<reference evidence="2 3" key="1">
    <citation type="journal article" date="2016" name="Nat. Commun.">
        <title>Thousands of microbial genomes shed light on interconnected biogeochemical processes in an aquifer system.</title>
        <authorList>
            <person name="Anantharaman K."/>
            <person name="Brown C.T."/>
            <person name="Hug L.A."/>
            <person name="Sharon I."/>
            <person name="Castelle C.J."/>
            <person name="Probst A.J."/>
            <person name="Thomas B.C."/>
            <person name="Singh A."/>
            <person name="Wilkins M.J."/>
            <person name="Karaoz U."/>
            <person name="Brodie E.L."/>
            <person name="Williams K.H."/>
            <person name="Hubbard S.S."/>
            <person name="Banfield J.F."/>
        </authorList>
    </citation>
    <scope>NUCLEOTIDE SEQUENCE [LARGE SCALE GENOMIC DNA]</scope>
</reference>
<gene>
    <name evidence="2" type="ORF">A2822_02155</name>
</gene>
<accession>A0A1G2HUX8</accession>
<dbReference type="Proteomes" id="UP000178774">
    <property type="component" value="Unassembled WGS sequence"/>
</dbReference>
<evidence type="ECO:0000256" key="1">
    <source>
        <dbReference type="SAM" id="MobiDB-lite"/>
    </source>
</evidence>
<protein>
    <submittedName>
        <fullName evidence="2">Uncharacterized protein</fullName>
    </submittedName>
</protein>
<evidence type="ECO:0000313" key="2">
    <source>
        <dbReference type="EMBL" id="OGZ66253.1"/>
    </source>
</evidence>
<dbReference type="AlphaFoldDB" id="A0A1G2HUX8"/>
<feature type="region of interest" description="Disordered" evidence="1">
    <location>
        <begin position="1"/>
        <end position="21"/>
    </location>
</feature>
<comment type="caution">
    <text evidence="2">The sequence shown here is derived from an EMBL/GenBank/DDBJ whole genome shotgun (WGS) entry which is preliminary data.</text>
</comment>
<dbReference type="EMBL" id="MHOP01000007">
    <property type="protein sequence ID" value="OGZ66253.1"/>
    <property type="molecule type" value="Genomic_DNA"/>
</dbReference>
<feature type="compositionally biased region" description="Basic and acidic residues" evidence="1">
    <location>
        <begin position="1"/>
        <end position="12"/>
    </location>
</feature>
<organism evidence="2 3">
    <name type="scientific">Candidatus Staskawiczbacteria bacterium RIFCSPHIGHO2_01_FULL_41_41</name>
    <dbReference type="NCBI Taxonomy" id="1802203"/>
    <lineage>
        <taxon>Bacteria</taxon>
        <taxon>Candidatus Staskawicziibacteriota</taxon>
    </lineage>
</organism>
<evidence type="ECO:0000313" key="3">
    <source>
        <dbReference type="Proteomes" id="UP000178774"/>
    </source>
</evidence>